<keyword evidence="6 7" id="KW-0472">Membrane</keyword>
<dbReference type="Pfam" id="PF04226">
    <property type="entry name" value="Transgly_assoc"/>
    <property type="match status" value="1"/>
</dbReference>
<dbReference type="PANTHER" id="PTHR33884">
    <property type="entry name" value="UPF0410 PROTEIN YMGE"/>
    <property type="match status" value="1"/>
</dbReference>
<accession>A0A0G2ANA3</accession>
<feature type="transmembrane region" description="Helical" evidence="7">
    <location>
        <begin position="28"/>
        <end position="51"/>
    </location>
</feature>
<keyword evidence="4 7" id="KW-0812">Transmembrane</keyword>
<reference evidence="8 9" key="1">
    <citation type="journal article" date="2015" name="Nature">
        <title>rRNA introns, odd ribosomes, and small enigmatic genomes across a large radiation of phyla.</title>
        <authorList>
            <person name="Brown C.T."/>
            <person name="Hug L.A."/>
            <person name="Thomas B.C."/>
            <person name="Sharon I."/>
            <person name="Castelle C.J."/>
            <person name="Singh A."/>
            <person name="Wilkins M.J."/>
            <person name="Williams K.H."/>
            <person name="Banfield J.F."/>
        </authorList>
    </citation>
    <scope>NUCLEOTIDE SEQUENCE [LARGE SCALE GENOMIC DNA]</scope>
</reference>
<evidence type="ECO:0000256" key="3">
    <source>
        <dbReference type="ARBA" id="ARBA00022475"/>
    </source>
</evidence>
<dbReference type="EMBL" id="LCRX01000003">
    <property type="protein sequence ID" value="KKW42827.1"/>
    <property type="molecule type" value="Genomic_DNA"/>
</dbReference>
<feature type="transmembrane region" description="Helical" evidence="7">
    <location>
        <begin position="6"/>
        <end position="21"/>
    </location>
</feature>
<evidence type="ECO:0000256" key="1">
    <source>
        <dbReference type="ARBA" id="ARBA00004651"/>
    </source>
</evidence>
<dbReference type="PANTHER" id="PTHR33884:SF3">
    <property type="entry name" value="UPF0410 PROTEIN YMGE"/>
    <property type="match status" value="1"/>
</dbReference>
<evidence type="ECO:0000313" key="8">
    <source>
        <dbReference type="EMBL" id="KKW42827.1"/>
    </source>
</evidence>
<evidence type="ECO:0000256" key="4">
    <source>
        <dbReference type="ARBA" id="ARBA00022692"/>
    </source>
</evidence>
<evidence type="ECO:0000256" key="6">
    <source>
        <dbReference type="ARBA" id="ARBA00023136"/>
    </source>
</evidence>
<proteinExistence type="inferred from homology"/>
<gene>
    <name evidence="8" type="ORF">UY92_C0003G0033</name>
</gene>
<protein>
    <submittedName>
        <fullName evidence="8">Transglycosylase-associated protein</fullName>
    </submittedName>
</protein>
<dbReference type="GO" id="GO:0005886">
    <property type="term" value="C:plasma membrane"/>
    <property type="evidence" value="ECO:0007669"/>
    <property type="project" value="UniProtKB-SubCell"/>
</dbReference>
<sequence length="91" mass="9483">MEFLWFILIGLIAGWIAGVIMKGRGFGVLGDIIVGIVGALIGGYIFGLFGFTPDNLLGSLLTAVIGAIILLALVALIRSPGGGGRPYFHPR</sequence>
<evidence type="ECO:0000256" key="7">
    <source>
        <dbReference type="SAM" id="Phobius"/>
    </source>
</evidence>
<comment type="caution">
    <text evidence="8">The sequence shown here is derived from an EMBL/GenBank/DDBJ whole genome shotgun (WGS) entry which is preliminary data.</text>
</comment>
<comment type="similarity">
    <text evidence="2">Belongs to the UPF0410 family.</text>
</comment>
<keyword evidence="5 7" id="KW-1133">Transmembrane helix</keyword>
<dbReference type="InterPro" id="IPR007341">
    <property type="entry name" value="Transgly_assoc"/>
</dbReference>
<dbReference type="STRING" id="1619044.UY92_C0003G0033"/>
<dbReference type="Proteomes" id="UP000033870">
    <property type="component" value="Unassembled WGS sequence"/>
</dbReference>
<evidence type="ECO:0000313" key="9">
    <source>
        <dbReference type="Proteomes" id="UP000033870"/>
    </source>
</evidence>
<evidence type="ECO:0000256" key="2">
    <source>
        <dbReference type="ARBA" id="ARBA00011006"/>
    </source>
</evidence>
<dbReference type="PATRIC" id="fig|1619044.3.peg.232"/>
<keyword evidence="3" id="KW-1003">Cell membrane</keyword>
<organism evidence="8 9">
    <name type="scientific">Candidatus Magasanikbacteria bacterium GW2011_GWA2_56_11</name>
    <dbReference type="NCBI Taxonomy" id="1619044"/>
    <lineage>
        <taxon>Bacteria</taxon>
        <taxon>Candidatus Magasanikiibacteriota</taxon>
    </lineage>
</organism>
<dbReference type="AlphaFoldDB" id="A0A0G2ANA3"/>
<evidence type="ECO:0000256" key="5">
    <source>
        <dbReference type="ARBA" id="ARBA00022989"/>
    </source>
</evidence>
<name>A0A0G2ANA3_9BACT</name>
<comment type="subcellular location">
    <subcellularLocation>
        <location evidence="1">Cell membrane</location>
        <topology evidence="1">Multi-pass membrane protein</topology>
    </subcellularLocation>
</comment>
<feature type="transmembrane region" description="Helical" evidence="7">
    <location>
        <begin position="57"/>
        <end position="77"/>
    </location>
</feature>